<organism evidence="10 11">
    <name type="scientific">Candidatus Termititenax persephonae</name>
    <dbReference type="NCBI Taxonomy" id="2218525"/>
    <lineage>
        <taxon>Bacteria</taxon>
        <taxon>Bacillati</taxon>
        <taxon>Candidatus Margulisiibacteriota</taxon>
        <taxon>Candidatus Termititenacia</taxon>
        <taxon>Candidatus Termititenacales</taxon>
        <taxon>Candidatus Termititenacaceae</taxon>
        <taxon>Candidatus Termititenax</taxon>
    </lineage>
</organism>
<evidence type="ECO:0000256" key="6">
    <source>
        <dbReference type="ARBA" id="ARBA00022989"/>
    </source>
</evidence>
<keyword evidence="5 9" id="KW-0812">Transmembrane</keyword>
<reference evidence="10 11" key="1">
    <citation type="journal article" date="2019" name="ISME J.">
        <title>Genome analyses of uncultured TG2/ZB3 bacteria in 'Margulisbacteria' specifically attached to ectosymbiotic spirochetes of protists in the termite gut.</title>
        <authorList>
            <person name="Utami Y.D."/>
            <person name="Kuwahara H."/>
            <person name="Igai K."/>
            <person name="Murakami T."/>
            <person name="Sugaya K."/>
            <person name="Morikawa T."/>
            <person name="Nagura Y."/>
            <person name="Yuki M."/>
            <person name="Deevong P."/>
            <person name="Inoue T."/>
            <person name="Kihara K."/>
            <person name="Lo N."/>
            <person name="Yamada A."/>
            <person name="Ohkuma M."/>
            <person name="Hongoh Y."/>
        </authorList>
    </citation>
    <scope>NUCLEOTIDE SEQUENCE [LARGE SCALE GENOMIC DNA]</scope>
    <source>
        <strain evidence="10">NkOx7-02</strain>
    </source>
</reference>
<keyword evidence="10" id="KW-0969">Cilium</keyword>
<dbReference type="Pfam" id="PF01313">
    <property type="entry name" value="Bac_export_3"/>
    <property type="match status" value="1"/>
</dbReference>
<evidence type="ECO:0000256" key="7">
    <source>
        <dbReference type="ARBA" id="ARBA00023136"/>
    </source>
</evidence>
<dbReference type="AlphaFoldDB" id="A0A388TJG3"/>
<keyword evidence="8 9" id="KW-0975">Bacterial flagellum</keyword>
<evidence type="ECO:0000256" key="2">
    <source>
        <dbReference type="ARBA" id="ARBA00006156"/>
    </source>
</evidence>
<evidence type="ECO:0000313" key="10">
    <source>
        <dbReference type="EMBL" id="GBR76589.1"/>
    </source>
</evidence>
<comment type="function">
    <text evidence="9">Role in flagellar biosynthesis.</text>
</comment>
<dbReference type="PANTHER" id="PTHR34040:SF2">
    <property type="entry name" value="FLAGELLAR BIOSYNTHETIC PROTEIN FLIQ"/>
    <property type="match status" value="1"/>
</dbReference>
<feature type="transmembrane region" description="Helical" evidence="9">
    <location>
        <begin position="51"/>
        <end position="70"/>
    </location>
</feature>
<comment type="subcellular location">
    <subcellularLocation>
        <location evidence="1 9">Cell membrane</location>
        <topology evidence="1">Multi-pass membrane protein</topology>
    </subcellularLocation>
    <subcellularLocation>
        <location evidence="9">Bacterial flagellum basal body</location>
    </subcellularLocation>
</comment>
<keyword evidence="10" id="KW-0966">Cell projection</keyword>
<evidence type="ECO:0000256" key="5">
    <source>
        <dbReference type="ARBA" id="ARBA00022692"/>
    </source>
</evidence>
<sequence length="88" mass="9752">MNIDTLSSLMNDGIILVLTLSLPSIGLGLVIGLIIALFQALTQIQEQSLTFVPKMIIVMLMLMITMAWMASQLVAFCEKLWVMIPSLR</sequence>
<dbReference type="PANTHER" id="PTHR34040">
    <property type="entry name" value="FLAGELLAR BIOSYNTHETIC PROTEIN FLIQ"/>
    <property type="match status" value="1"/>
</dbReference>
<accession>A0A388TJG3</accession>
<keyword evidence="7 9" id="KW-0472">Membrane</keyword>
<dbReference type="GO" id="GO:0044780">
    <property type="term" value="P:bacterial-type flagellum assembly"/>
    <property type="evidence" value="ECO:0007669"/>
    <property type="project" value="InterPro"/>
</dbReference>
<keyword evidence="6 9" id="KW-1133">Transmembrane helix</keyword>
<evidence type="ECO:0000313" key="11">
    <source>
        <dbReference type="Proteomes" id="UP000275925"/>
    </source>
</evidence>
<protein>
    <recommendedName>
        <fullName evidence="3 9">Flagellar biosynthetic protein FliQ</fullName>
    </recommendedName>
</protein>
<dbReference type="GO" id="GO:0005886">
    <property type="term" value="C:plasma membrane"/>
    <property type="evidence" value="ECO:0007669"/>
    <property type="project" value="UniProtKB-SubCell"/>
</dbReference>
<evidence type="ECO:0000256" key="1">
    <source>
        <dbReference type="ARBA" id="ARBA00004651"/>
    </source>
</evidence>
<keyword evidence="10" id="KW-0282">Flagellum</keyword>
<evidence type="ECO:0000256" key="9">
    <source>
        <dbReference type="RuleBase" id="RU364090"/>
    </source>
</evidence>
<dbReference type="EMBL" id="BGZO01000034">
    <property type="protein sequence ID" value="GBR76589.1"/>
    <property type="molecule type" value="Genomic_DNA"/>
</dbReference>
<dbReference type="PIRSF" id="PIRSF004669">
    <property type="entry name" value="FliQ"/>
    <property type="match status" value="1"/>
</dbReference>
<feature type="transmembrane region" description="Helical" evidence="9">
    <location>
        <begin position="14"/>
        <end position="39"/>
    </location>
</feature>
<dbReference type="PRINTS" id="PR00952">
    <property type="entry name" value="TYPE3IMQPROT"/>
</dbReference>
<dbReference type="InterPro" id="IPR006305">
    <property type="entry name" value="FliQ"/>
</dbReference>
<keyword evidence="11" id="KW-1185">Reference proteome</keyword>
<evidence type="ECO:0000256" key="4">
    <source>
        <dbReference type="ARBA" id="ARBA00022475"/>
    </source>
</evidence>
<proteinExistence type="inferred from homology"/>
<dbReference type="GO" id="GO:0009306">
    <property type="term" value="P:protein secretion"/>
    <property type="evidence" value="ECO:0007669"/>
    <property type="project" value="InterPro"/>
</dbReference>
<comment type="caution">
    <text evidence="10">The sequence shown here is derived from an EMBL/GenBank/DDBJ whole genome shotgun (WGS) entry which is preliminary data.</text>
</comment>
<dbReference type="GO" id="GO:0009425">
    <property type="term" value="C:bacterial-type flagellum basal body"/>
    <property type="evidence" value="ECO:0007669"/>
    <property type="project" value="UniProtKB-SubCell"/>
</dbReference>
<comment type="similarity">
    <text evidence="2 9">Belongs to the FliQ/MopD/SpaQ family.</text>
</comment>
<gene>
    <name evidence="9 10" type="primary">fliQ</name>
    <name evidence="10" type="ORF">NO2_1116</name>
</gene>
<dbReference type="Proteomes" id="UP000275925">
    <property type="component" value="Unassembled WGS sequence"/>
</dbReference>
<name>A0A388TJG3_9BACT</name>
<evidence type="ECO:0000256" key="8">
    <source>
        <dbReference type="ARBA" id="ARBA00023143"/>
    </source>
</evidence>
<evidence type="ECO:0000256" key="3">
    <source>
        <dbReference type="ARBA" id="ARBA00021718"/>
    </source>
</evidence>
<dbReference type="NCBIfam" id="TIGR01402">
    <property type="entry name" value="fliQ"/>
    <property type="match status" value="1"/>
</dbReference>
<keyword evidence="4 9" id="KW-1003">Cell membrane</keyword>
<dbReference type="InterPro" id="IPR002191">
    <property type="entry name" value="Bac_export_3"/>
</dbReference>